<organism evidence="16 17">
    <name type="scientific">Candidatus Muproteobacteria bacterium RBG_16_60_9</name>
    <dbReference type="NCBI Taxonomy" id="1817755"/>
    <lineage>
        <taxon>Bacteria</taxon>
        <taxon>Pseudomonadati</taxon>
        <taxon>Pseudomonadota</taxon>
        <taxon>Candidatus Muproteobacteria</taxon>
    </lineage>
</organism>
<dbReference type="HAMAP" id="MF_00286">
    <property type="entry name" value="DsbB"/>
    <property type="match status" value="1"/>
</dbReference>
<dbReference type="Pfam" id="PF02600">
    <property type="entry name" value="DsbB"/>
    <property type="match status" value="1"/>
</dbReference>
<feature type="disulfide bond" description="Redox-active" evidence="14">
    <location>
        <begin position="42"/>
        <end position="45"/>
    </location>
</feature>
<keyword evidence="10 14" id="KW-0472">Membrane</keyword>
<evidence type="ECO:0000313" key="17">
    <source>
        <dbReference type="Proteomes" id="UP000179076"/>
    </source>
</evidence>
<dbReference type="InterPro" id="IPR003752">
    <property type="entry name" value="DiS_bond_form_DsbB/BdbC"/>
</dbReference>
<evidence type="ECO:0000256" key="6">
    <source>
        <dbReference type="ARBA" id="ARBA00022692"/>
    </source>
</evidence>
<keyword evidence="13 14" id="KW-0676">Redox-active center</keyword>
<feature type="topological domain" description="Cytoplasmic" evidence="14">
    <location>
        <begin position="167"/>
        <end position="170"/>
    </location>
</feature>
<evidence type="ECO:0000256" key="3">
    <source>
        <dbReference type="ARBA" id="ARBA00022448"/>
    </source>
</evidence>
<evidence type="ECO:0000256" key="13">
    <source>
        <dbReference type="ARBA" id="ARBA00023284"/>
    </source>
</evidence>
<dbReference type="InterPro" id="IPR023380">
    <property type="entry name" value="DsbB-like_sf"/>
</dbReference>
<feature type="transmembrane region" description="Helical" evidence="15">
    <location>
        <begin position="148"/>
        <end position="165"/>
    </location>
</feature>
<evidence type="ECO:0000256" key="5">
    <source>
        <dbReference type="ARBA" id="ARBA00022519"/>
    </source>
</evidence>
<evidence type="ECO:0000256" key="7">
    <source>
        <dbReference type="ARBA" id="ARBA00022982"/>
    </source>
</evidence>
<sequence length="170" mass="18454">MNSSLLLKLAKPRTLLATVFVACLAIFGFALYLQHAEVLEPCPMCILQRYAFAVIAIVAMIGAIQNPSTIGLRIYGGLVLIGALTGAGIAGRHSWLQRFPTPSYSCGADLEYLLDAFPLAKALPAIFAGTGECSKVQWRMLGLSIPEWALVWFVIFAITAIVVILRTRRS</sequence>
<evidence type="ECO:0000256" key="14">
    <source>
        <dbReference type="HAMAP-Rule" id="MF_00286"/>
    </source>
</evidence>
<reference evidence="16 17" key="1">
    <citation type="journal article" date="2016" name="Nat. Commun.">
        <title>Thousands of microbial genomes shed light on interconnected biogeochemical processes in an aquifer system.</title>
        <authorList>
            <person name="Anantharaman K."/>
            <person name="Brown C.T."/>
            <person name="Hug L.A."/>
            <person name="Sharon I."/>
            <person name="Castelle C.J."/>
            <person name="Probst A.J."/>
            <person name="Thomas B.C."/>
            <person name="Singh A."/>
            <person name="Wilkins M.J."/>
            <person name="Karaoz U."/>
            <person name="Brodie E.L."/>
            <person name="Williams K.H."/>
            <person name="Hubbard S.S."/>
            <person name="Banfield J.F."/>
        </authorList>
    </citation>
    <scope>NUCLEOTIDE SEQUENCE [LARGE SCALE GENOMIC DNA]</scope>
</reference>
<dbReference type="NCBIfam" id="NF002552">
    <property type="entry name" value="PRK02110.1"/>
    <property type="match status" value="1"/>
</dbReference>
<comment type="similarity">
    <text evidence="2 14">Belongs to the DsbB family.</text>
</comment>
<dbReference type="GO" id="GO:0015035">
    <property type="term" value="F:protein-disulfide reductase activity"/>
    <property type="evidence" value="ECO:0007669"/>
    <property type="project" value="UniProtKB-UniRule"/>
</dbReference>
<feature type="transmembrane region" description="Helical" evidence="15">
    <location>
        <begin position="46"/>
        <end position="64"/>
    </location>
</feature>
<dbReference type="AlphaFoldDB" id="A0A1F6VDT6"/>
<gene>
    <name evidence="14" type="primary">dsbB</name>
    <name evidence="16" type="ORF">A2W18_14600</name>
</gene>
<evidence type="ECO:0000256" key="12">
    <source>
        <dbReference type="ARBA" id="ARBA00023186"/>
    </source>
</evidence>
<feature type="topological domain" description="Cytoplasmic" evidence="14">
    <location>
        <begin position="68"/>
        <end position="73"/>
    </location>
</feature>
<evidence type="ECO:0000256" key="1">
    <source>
        <dbReference type="ARBA" id="ARBA00004429"/>
    </source>
</evidence>
<dbReference type="GO" id="GO:0006457">
    <property type="term" value="P:protein folding"/>
    <property type="evidence" value="ECO:0007669"/>
    <property type="project" value="InterPro"/>
</dbReference>
<comment type="function">
    <text evidence="14">Required for disulfide bond formation in some periplasmic proteins. Acts by oxidizing the DsbA protein.</text>
</comment>
<feature type="transmembrane region" description="Helical" evidence="15">
    <location>
        <begin position="12"/>
        <end position="34"/>
    </location>
</feature>
<keyword evidence="7 14" id="KW-0249">Electron transport</keyword>
<evidence type="ECO:0000313" key="16">
    <source>
        <dbReference type="EMBL" id="OGI67790.1"/>
    </source>
</evidence>
<dbReference type="InterPro" id="IPR022920">
    <property type="entry name" value="Disulphide_bond_form_DsbB"/>
</dbReference>
<dbReference type="PANTHER" id="PTHR36570">
    <property type="entry name" value="DISULFIDE BOND FORMATION PROTEIN B"/>
    <property type="match status" value="1"/>
</dbReference>
<dbReference type="GO" id="GO:0009055">
    <property type="term" value="F:electron transfer activity"/>
    <property type="evidence" value="ECO:0007669"/>
    <property type="project" value="UniProtKB-UniRule"/>
</dbReference>
<feature type="transmembrane region" description="Helical" evidence="15">
    <location>
        <begin position="76"/>
        <end position="95"/>
    </location>
</feature>
<comment type="caution">
    <text evidence="14">Lacks conserved residue(s) required for the propagation of feature annotation.</text>
</comment>
<keyword evidence="8 14" id="KW-1133">Transmembrane helix</keyword>
<evidence type="ECO:0000256" key="10">
    <source>
        <dbReference type="ARBA" id="ARBA00023136"/>
    </source>
</evidence>
<evidence type="ECO:0000256" key="15">
    <source>
        <dbReference type="SAM" id="Phobius"/>
    </source>
</evidence>
<keyword evidence="4 14" id="KW-1003">Cell membrane</keyword>
<evidence type="ECO:0000256" key="8">
    <source>
        <dbReference type="ARBA" id="ARBA00022989"/>
    </source>
</evidence>
<keyword evidence="6 14" id="KW-0812">Transmembrane</keyword>
<dbReference type="SUPFAM" id="SSF158442">
    <property type="entry name" value="DsbB-like"/>
    <property type="match status" value="1"/>
</dbReference>
<name>A0A1F6VDT6_9PROT</name>
<dbReference type="Proteomes" id="UP000179076">
    <property type="component" value="Unassembled WGS sequence"/>
</dbReference>
<comment type="caution">
    <text evidence="16">The sequence shown here is derived from an EMBL/GenBank/DDBJ whole genome shotgun (WGS) entry which is preliminary data.</text>
</comment>
<evidence type="ECO:0000256" key="2">
    <source>
        <dbReference type="ARBA" id="ARBA00008823"/>
    </source>
</evidence>
<feature type="topological domain" description="Cytoplasmic" evidence="14">
    <location>
        <begin position="1"/>
        <end position="15"/>
    </location>
</feature>
<keyword evidence="3 14" id="KW-0813">Transport</keyword>
<comment type="subcellular location">
    <subcellularLocation>
        <location evidence="1">Cell inner membrane</location>
        <topology evidence="1">Multi-pass membrane protein</topology>
    </subcellularLocation>
    <subcellularLocation>
        <location evidence="14">Cell membrane</location>
        <topology evidence="14">Multi-pass membrane protein</topology>
    </subcellularLocation>
</comment>
<dbReference type="EMBL" id="MFSP01000046">
    <property type="protein sequence ID" value="OGI67790.1"/>
    <property type="molecule type" value="Genomic_DNA"/>
</dbReference>
<accession>A0A1F6VDT6</accession>
<evidence type="ECO:0000256" key="11">
    <source>
        <dbReference type="ARBA" id="ARBA00023157"/>
    </source>
</evidence>
<feature type="topological domain" description="Periplasmic" evidence="14">
    <location>
        <begin position="33"/>
        <end position="50"/>
    </location>
</feature>
<dbReference type="Gene3D" id="1.20.1550.10">
    <property type="entry name" value="DsbB-like"/>
    <property type="match status" value="1"/>
</dbReference>
<protein>
    <recommendedName>
        <fullName evidence="14">Disulfide bond formation protein B</fullName>
    </recommendedName>
    <alternativeName>
        <fullName evidence="14">Disulfide oxidoreductase</fullName>
    </alternativeName>
</protein>
<dbReference type="InterPro" id="IPR050183">
    <property type="entry name" value="DsbB"/>
</dbReference>
<evidence type="ECO:0000256" key="4">
    <source>
        <dbReference type="ARBA" id="ARBA00022475"/>
    </source>
</evidence>
<keyword evidence="9 14" id="KW-0560">Oxidoreductase</keyword>
<keyword evidence="12 14" id="KW-0143">Chaperone</keyword>
<evidence type="ECO:0000256" key="9">
    <source>
        <dbReference type="ARBA" id="ARBA00023002"/>
    </source>
</evidence>
<dbReference type="GO" id="GO:0005886">
    <property type="term" value="C:plasma membrane"/>
    <property type="evidence" value="ECO:0007669"/>
    <property type="project" value="UniProtKB-SubCell"/>
</dbReference>
<proteinExistence type="inferred from homology"/>
<dbReference type="PANTHER" id="PTHR36570:SF3">
    <property type="entry name" value="DISULFIDE BOND FORMATION PROTEIN B"/>
    <property type="match status" value="1"/>
</dbReference>
<keyword evidence="5" id="KW-0997">Cell inner membrane</keyword>
<keyword evidence="11 14" id="KW-1015">Disulfide bond</keyword>